<dbReference type="InterPro" id="IPR050974">
    <property type="entry name" value="Plant_ZF_CCCH"/>
</dbReference>
<dbReference type="Gene3D" id="4.10.1000.10">
    <property type="entry name" value="Zinc finger, CCCH-type"/>
    <property type="match status" value="2"/>
</dbReference>
<organism evidence="8 9">
    <name type="scientific">Trapa natans</name>
    <name type="common">Water chestnut</name>
    <dbReference type="NCBI Taxonomy" id="22666"/>
    <lineage>
        <taxon>Eukaryota</taxon>
        <taxon>Viridiplantae</taxon>
        <taxon>Streptophyta</taxon>
        <taxon>Embryophyta</taxon>
        <taxon>Tracheophyta</taxon>
        <taxon>Spermatophyta</taxon>
        <taxon>Magnoliopsida</taxon>
        <taxon>eudicotyledons</taxon>
        <taxon>Gunneridae</taxon>
        <taxon>Pentapetalae</taxon>
        <taxon>rosids</taxon>
        <taxon>malvids</taxon>
        <taxon>Myrtales</taxon>
        <taxon>Lythraceae</taxon>
        <taxon>Trapa</taxon>
    </lineage>
</organism>
<evidence type="ECO:0000256" key="3">
    <source>
        <dbReference type="ARBA" id="ARBA00022833"/>
    </source>
</evidence>
<accession>A0AAN7KML8</accession>
<feature type="zinc finger region" description="C3H1-type" evidence="5">
    <location>
        <begin position="87"/>
        <end position="115"/>
    </location>
</feature>
<dbReference type="Pfam" id="PF00642">
    <property type="entry name" value="zf-CCCH"/>
    <property type="match status" value="5"/>
</dbReference>
<feature type="region of interest" description="Disordered" evidence="6">
    <location>
        <begin position="1"/>
        <end position="39"/>
    </location>
</feature>
<dbReference type="GO" id="GO:0003729">
    <property type="term" value="F:mRNA binding"/>
    <property type="evidence" value="ECO:0007669"/>
    <property type="project" value="TreeGrafter"/>
</dbReference>
<evidence type="ECO:0000256" key="2">
    <source>
        <dbReference type="ARBA" id="ARBA00022771"/>
    </source>
</evidence>
<feature type="domain" description="C3H1-type" evidence="7">
    <location>
        <begin position="87"/>
        <end position="115"/>
    </location>
</feature>
<feature type="domain" description="C3H1-type" evidence="7">
    <location>
        <begin position="302"/>
        <end position="330"/>
    </location>
</feature>
<evidence type="ECO:0000256" key="4">
    <source>
        <dbReference type="ARBA" id="ARBA00023125"/>
    </source>
</evidence>
<keyword evidence="1 5" id="KW-0479">Metal-binding</keyword>
<dbReference type="Gene3D" id="2.30.30.1190">
    <property type="match status" value="1"/>
</dbReference>
<evidence type="ECO:0000256" key="1">
    <source>
        <dbReference type="ARBA" id="ARBA00022723"/>
    </source>
</evidence>
<sequence length="434" mass="47126">MEPRDGSKEGSQPETGLEEAMWQMGLESGGGSDTRESYPERPNEADCIYYLRTGFCGYGDRCRFNHPRDRTTVIGAAGVGAGEFPQRVGQPICQYYMRTGMCKFGASCKYHHPKQRHDSTSPVALNYHGYPLRLGEKECSYYAKTGECKFGSTCKFHHPQPVGLQVQVPPGLSMVQVGPQPMPIPMPTSSLYPPMQSSSGPSSQQYGFVVARPSMLPPYVPDPYGHFLLSPSIVPFQGWSPHQVPLSQVPSSGTQPTTGSGSLYGITQLSPLAAAYTGPFQSSLSSASPLISAQKEQLLPERPGQPDCQHYLKTGDCKFGSSCKYHHPPDLITQNTNIILGAAPFQLSLGADLLIQDPARCRHFAQYGECKFGPACKFDHSMNQQSHSPSRFSMIVSYSSGSSSGTLAPSSSSSELRDEPNSIQSVPQGHNQSI</sequence>
<feature type="region of interest" description="Disordered" evidence="6">
    <location>
        <begin position="403"/>
        <end position="434"/>
    </location>
</feature>
<dbReference type="GO" id="GO:0008270">
    <property type="term" value="F:zinc ion binding"/>
    <property type="evidence" value="ECO:0007669"/>
    <property type="project" value="UniProtKB-KW"/>
</dbReference>
<keyword evidence="2 5" id="KW-0863">Zinc-finger</keyword>
<feature type="domain" description="C3H1-type" evidence="7">
    <location>
        <begin position="355"/>
        <end position="383"/>
    </location>
</feature>
<dbReference type="PROSITE" id="PS50103">
    <property type="entry name" value="ZF_C3H1"/>
    <property type="match status" value="5"/>
</dbReference>
<dbReference type="Proteomes" id="UP001346149">
    <property type="component" value="Unassembled WGS sequence"/>
</dbReference>
<keyword evidence="4" id="KW-0238">DNA-binding</keyword>
<dbReference type="SMART" id="SM00356">
    <property type="entry name" value="ZnF_C3H1"/>
    <property type="match status" value="5"/>
</dbReference>
<dbReference type="AlphaFoldDB" id="A0AAN7KML8"/>
<evidence type="ECO:0000259" key="7">
    <source>
        <dbReference type="PROSITE" id="PS50103"/>
    </source>
</evidence>
<dbReference type="InterPro" id="IPR000571">
    <property type="entry name" value="Znf_CCCH"/>
</dbReference>
<evidence type="ECO:0000313" key="9">
    <source>
        <dbReference type="Proteomes" id="UP001346149"/>
    </source>
</evidence>
<reference evidence="8 9" key="1">
    <citation type="journal article" date="2023" name="Hortic Res">
        <title>Pangenome of water caltrop reveals structural variations and asymmetric subgenome divergence after allopolyploidization.</title>
        <authorList>
            <person name="Zhang X."/>
            <person name="Chen Y."/>
            <person name="Wang L."/>
            <person name="Yuan Y."/>
            <person name="Fang M."/>
            <person name="Shi L."/>
            <person name="Lu R."/>
            <person name="Comes H.P."/>
            <person name="Ma Y."/>
            <person name="Chen Y."/>
            <person name="Huang G."/>
            <person name="Zhou Y."/>
            <person name="Zheng Z."/>
            <person name="Qiu Y."/>
        </authorList>
    </citation>
    <scope>NUCLEOTIDE SEQUENCE [LARGE SCALE GENOMIC DNA]</scope>
    <source>
        <strain evidence="8">F231</strain>
    </source>
</reference>
<dbReference type="InterPro" id="IPR036855">
    <property type="entry name" value="Znf_CCCH_sf"/>
</dbReference>
<comment type="caution">
    <text evidence="8">The sequence shown here is derived from an EMBL/GenBank/DDBJ whole genome shotgun (WGS) entry which is preliminary data.</text>
</comment>
<dbReference type="GO" id="GO:0003677">
    <property type="term" value="F:DNA binding"/>
    <property type="evidence" value="ECO:0007669"/>
    <property type="project" value="UniProtKB-KW"/>
</dbReference>
<feature type="zinc finger region" description="C3H1-type" evidence="5">
    <location>
        <begin position="133"/>
        <end position="161"/>
    </location>
</feature>
<evidence type="ECO:0000256" key="6">
    <source>
        <dbReference type="SAM" id="MobiDB-lite"/>
    </source>
</evidence>
<gene>
    <name evidence="8" type="ORF">SAY86_015218</name>
</gene>
<name>A0AAN7KML8_TRANT</name>
<dbReference type="PANTHER" id="PTHR12506:SF41">
    <property type="entry name" value="ZINC FINGER CCCH DOMAIN-CONTAINING PROTEIN 58"/>
    <property type="match status" value="1"/>
</dbReference>
<proteinExistence type="predicted"/>
<feature type="domain" description="C3H1-type" evidence="7">
    <location>
        <begin position="133"/>
        <end position="161"/>
    </location>
</feature>
<evidence type="ECO:0000256" key="5">
    <source>
        <dbReference type="PROSITE-ProRule" id="PRU00723"/>
    </source>
</evidence>
<feature type="compositionally biased region" description="Low complexity" evidence="6">
    <location>
        <begin position="403"/>
        <end position="414"/>
    </location>
</feature>
<dbReference type="PANTHER" id="PTHR12506">
    <property type="entry name" value="PROTEIN PHOSPHATASE RELATED"/>
    <property type="match status" value="1"/>
</dbReference>
<evidence type="ECO:0000313" key="8">
    <source>
        <dbReference type="EMBL" id="KAK4767468.1"/>
    </source>
</evidence>
<feature type="zinc finger region" description="C3H1-type" evidence="5">
    <location>
        <begin position="355"/>
        <end position="383"/>
    </location>
</feature>
<feature type="compositionally biased region" description="Polar residues" evidence="6">
    <location>
        <begin position="421"/>
        <end position="434"/>
    </location>
</feature>
<feature type="domain" description="C3H1-type" evidence="7">
    <location>
        <begin position="41"/>
        <end position="69"/>
    </location>
</feature>
<feature type="zinc finger region" description="C3H1-type" evidence="5">
    <location>
        <begin position="302"/>
        <end position="330"/>
    </location>
</feature>
<dbReference type="EMBL" id="JAXQNO010000022">
    <property type="protein sequence ID" value="KAK4767468.1"/>
    <property type="molecule type" value="Genomic_DNA"/>
</dbReference>
<keyword evidence="3 5" id="KW-0862">Zinc</keyword>
<dbReference type="SUPFAM" id="SSF90229">
    <property type="entry name" value="CCCH zinc finger"/>
    <property type="match status" value="5"/>
</dbReference>
<keyword evidence="9" id="KW-1185">Reference proteome</keyword>
<protein>
    <recommendedName>
        <fullName evidence="7">C3H1-type domain-containing protein</fullName>
    </recommendedName>
</protein>
<feature type="zinc finger region" description="C3H1-type" evidence="5">
    <location>
        <begin position="41"/>
        <end position="69"/>
    </location>
</feature>